<evidence type="ECO:0000259" key="9">
    <source>
        <dbReference type="PROSITE" id="PS50893"/>
    </source>
</evidence>
<evidence type="ECO:0000313" key="10">
    <source>
        <dbReference type="EMBL" id="MBD3324428.1"/>
    </source>
</evidence>
<dbReference type="InterPro" id="IPR017871">
    <property type="entry name" value="ABC_transporter-like_CS"/>
</dbReference>
<evidence type="ECO:0000256" key="1">
    <source>
        <dbReference type="ARBA" id="ARBA00022448"/>
    </source>
</evidence>
<dbReference type="EMBL" id="WJJP01000235">
    <property type="protein sequence ID" value="MBD3324428.1"/>
    <property type="molecule type" value="Genomic_DNA"/>
</dbReference>
<dbReference type="InterPro" id="IPR050107">
    <property type="entry name" value="ABC_carbohydrate_import_ATPase"/>
</dbReference>
<evidence type="ECO:0000256" key="4">
    <source>
        <dbReference type="ARBA" id="ARBA00022737"/>
    </source>
</evidence>
<dbReference type="Pfam" id="PF00005">
    <property type="entry name" value="ABC_tran"/>
    <property type="match status" value="2"/>
</dbReference>
<keyword evidence="5" id="KW-0547">Nucleotide-binding</keyword>
<feature type="domain" description="ABC transporter" evidence="9">
    <location>
        <begin position="263"/>
        <end position="506"/>
    </location>
</feature>
<proteinExistence type="predicted"/>
<keyword evidence="2" id="KW-1003">Cell membrane</keyword>
<evidence type="ECO:0000256" key="8">
    <source>
        <dbReference type="ARBA" id="ARBA00023136"/>
    </source>
</evidence>
<reference evidence="10" key="1">
    <citation type="submission" date="2019-11" db="EMBL/GenBank/DDBJ databases">
        <title>Microbial mats filling the niche in hypersaline microbial mats.</title>
        <authorList>
            <person name="Wong H.L."/>
            <person name="Macleod F.I."/>
            <person name="White R.A. III"/>
            <person name="Burns B.P."/>
        </authorList>
    </citation>
    <scope>NUCLEOTIDE SEQUENCE</scope>
    <source>
        <strain evidence="10">Rbin_158</strain>
    </source>
</reference>
<dbReference type="CDD" id="cd03216">
    <property type="entry name" value="ABC_Carb_Monos_I"/>
    <property type="match status" value="1"/>
</dbReference>
<evidence type="ECO:0000313" key="11">
    <source>
        <dbReference type="Proteomes" id="UP000649604"/>
    </source>
</evidence>
<keyword evidence="8" id="KW-0472">Membrane</keyword>
<comment type="caution">
    <text evidence="10">The sequence shown here is derived from an EMBL/GenBank/DDBJ whole genome shotgun (WGS) entry which is preliminary data.</text>
</comment>
<dbReference type="PROSITE" id="PS50893">
    <property type="entry name" value="ABC_TRANSPORTER_2"/>
    <property type="match status" value="2"/>
</dbReference>
<evidence type="ECO:0000256" key="7">
    <source>
        <dbReference type="ARBA" id="ARBA00022967"/>
    </source>
</evidence>
<dbReference type="Gene3D" id="3.40.50.300">
    <property type="entry name" value="P-loop containing nucleotide triphosphate hydrolases"/>
    <property type="match status" value="2"/>
</dbReference>
<protein>
    <submittedName>
        <fullName evidence="10">ATP-binding cassette domain-containing protein</fullName>
    </submittedName>
</protein>
<dbReference type="PANTHER" id="PTHR43790">
    <property type="entry name" value="CARBOHYDRATE TRANSPORT ATP-BINDING PROTEIN MG119-RELATED"/>
    <property type="match status" value="1"/>
</dbReference>
<keyword evidence="6 10" id="KW-0067">ATP-binding</keyword>
<dbReference type="PROSITE" id="PS00211">
    <property type="entry name" value="ABC_TRANSPORTER_1"/>
    <property type="match status" value="1"/>
</dbReference>
<dbReference type="SUPFAM" id="SSF52540">
    <property type="entry name" value="P-loop containing nucleoside triphosphate hydrolases"/>
    <property type="match status" value="2"/>
</dbReference>
<name>A0A9D5JUD4_9BACT</name>
<dbReference type="GO" id="GO:0016887">
    <property type="term" value="F:ATP hydrolysis activity"/>
    <property type="evidence" value="ECO:0007669"/>
    <property type="project" value="InterPro"/>
</dbReference>
<keyword evidence="4" id="KW-0677">Repeat</keyword>
<evidence type="ECO:0000256" key="6">
    <source>
        <dbReference type="ARBA" id="ARBA00022840"/>
    </source>
</evidence>
<gene>
    <name evidence="10" type="ORF">GF339_07565</name>
</gene>
<dbReference type="InterPro" id="IPR003439">
    <property type="entry name" value="ABC_transporter-like_ATP-bd"/>
</dbReference>
<evidence type="ECO:0000256" key="2">
    <source>
        <dbReference type="ARBA" id="ARBA00022475"/>
    </source>
</evidence>
<dbReference type="PANTHER" id="PTHR43790:SF3">
    <property type="entry name" value="D-ALLOSE IMPORT ATP-BINDING PROTEIN ALSA-RELATED"/>
    <property type="match status" value="1"/>
</dbReference>
<evidence type="ECO:0000256" key="5">
    <source>
        <dbReference type="ARBA" id="ARBA00022741"/>
    </source>
</evidence>
<keyword evidence="3" id="KW-0762">Sugar transport</keyword>
<accession>A0A9D5JUD4</accession>
<dbReference type="GO" id="GO:0005524">
    <property type="term" value="F:ATP binding"/>
    <property type="evidence" value="ECO:0007669"/>
    <property type="project" value="UniProtKB-KW"/>
</dbReference>
<keyword evidence="1" id="KW-0813">Transport</keyword>
<dbReference type="Proteomes" id="UP000649604">
    <property type="component" value="Unassembled WGS sequence"/>
</dbReference>
<feature type="domain" description="ABC transporter" evidence="9">
    <location>
        <begin position="12"/>
        <end position="248"/>
    </location>
</feature>
<organism evidence="10 11">
    <name type="scientific">candidate division KSB3 bacterium</name>
    <dbReference type="NCBI Taxonomy" id="2044937"/>
    <lineage>
        <taxon>Bacteria</taxon>
        <taxon>candidate division KSB3</taxon>
    </lineage>
</organism>
<dbReference type="InterPro" id="IPR027417">
    <property type="entry name" value="P-loop_NTPase"/>
</dbReference>
<dbReference type="SMART" id="SM00382">
    <property type="entry name" value="AAA"/>
    <property type="match status" value="2"/>
</dbReference>
<keyword evidence="7" id="KW-1278">Translocase</keyword>
<evidence type="ECO:0000256" key="3">
    <source>
        <dbReference type="ARBA" id="ARBA00022597"/>
    </source>
</evidence>
<dbReference type="CDD" id="cd03215">
    <property type="entry name" value="ABC_Carb_Monos_II"/>
    <property type="match status" value="1"/>
</dbReference>
<dbReference type="AlphaFoldDB" id="A0A9D5JUD4"/>
<dbReference type="InterPro" id="IPR003593">
    <property type="entry name" value="AAA+_ATPase"/>
</dbReference>
<sequence>MSETTRSQSMAVEMVDITKTFGGVTALQSVNFAVAEGEIRGLVGENGAGKSTLMKILSGAQADYQGELRVWGEHVQFKSTADASQHGIGMVYQELSVIGCLSVAENNFLGKQPVNRLKIVKWKQMQEEAEAHLKSLGIDVDVNLPLNLLPFSVRQMIEIAKVIFSGAKIIILDEPTSSLSQSETKQLFELVLTLKARGHTIIFISHFIEDVMEISDSITILKDAQVIETLQNTPDLTKHDVINKMIGTTSSHLVREVDEVVTLRSPDTELVLEVDDLTKTGDFEKVSFDLRRGEILGLYGLMGAGHEEVGRAIFGLKKYDHGTVRLENKPVPKGRPYTIKNLGIAYISEDRGGSLFQQFEIFKNISLPYLKHVLGPQLAWLIKLRKEISTANRQIRNFAIKSAGPEAPVGSLSGGNQQKVALAKWLTITPKVIILQEPTRGVDVGAKSEIVQSIRVLKDQGLSCLVISMEPETILDLCDRVLIFSRGTVVTELQNTSASKSQLMELT</sequence>